<dbReference type="KEGG" id="tet:TTHERM_000947363"/>
<evidence type="ECO:0000313" key="3">
    <source>
        <dbReference type="Proteomes" id="UP000009168"/>
    </source>
</evidence>
<accession>W7WYE8</accession>
<name>W7WYE8_TETTS</name>
<dbReference type="Gene3D" id="3.30.450.20">
    <property type="entry name" value="PAS domain"/>
    <property type="match status" value="2"/>
</dbReference>
<keyword evidence="3" id="KW-1185">Reference proteome</keyword>
<dbReference type="Proteomes" id="UP000009168">
    <property type="component" value="Unassembled WGS sequence"/>
</dbReference>
<dbReference type="InParanoid" id="W7WYE8"/>
<dbReference type="EMBL" id="GG662452">
    <property type="protein sequence ID" value="EWS71890.1"/>
    <property type="molecule type" value="Genomic_DNA"/>
</dbReference>
<protein>
    <submittedName>
        <fullName evidence="2">Tetratricopeptide repeat protein</fullName>
    </submittedName>
</protein>
<evidence type="ECO:0000256" key="1">
    <source>
        <dbReference type="SAM" id="Phobius"/>
    </source>
</evidence>
<keyword evidence="1" id="KW-1133">Transmembrane helix</keyword>
<dbReference type="GeneID" id="24441195"/>
<gene>
    <name evidence="2" type="ORF">TTHERM_000947363</name>
</gene>
<organism evidence="2 3">
    <name type="scientific">Tetrahymena thermophila (strain SB210)</name>
    <dbReference type="NCBI Taxonomy" id="312017"/>
    <lineage>
        <taxon>Eukaryota</taxon>
        <taxon>Sar</taxon>
        <taxon>Alveolata</taxon>
        <taxon>Ciliophora</taxon>
        <taxon>Intramacronucleata</taxon>
        <taxon>Oligohymenophorea</taxon>
        <taxon>Hymenostomatida</taxon>
        <taxon>Tetrahymenina</taxon>
        <taxon>Tetrahymenidae</taxon>
        <taxon>Tetrahymena</taxon>
    </lineage>
</organism>
<dbReference type="AlphaFoldDB" id="W7WYE8"/>
<proteinExistence type="predicted"/>
<reference evidence="3" key="1">
    <citation type="journal article" date="2006" name="PLoS Biol.">
        <title>Macronuclear genome sequence of the ciliate Tetrahymena thermophila, a model eukaryote.</title>
        <authorList>
            <person name="Eisen J.A."/>
            <person name="Coyne R.S."/>
            <person name="Wu M."/>
            <person name="Wu D."/>
            <person name="Thiagarajan M."/>
            <person name="Wortman J.R."/>
            <person name="Badger J.H."/>
            <person name="Ren Q."/>
            <person name="Amedeo P."/>
            <person name="Jones K.M."/>
            <person name="Tallon L.J."/>
            <person name="Delcher A.L."/>
            <person name="Salzberg S.L."/>
            <person name="Silva J.C."/>
            <person name="Haas B.J."/>
            <person name="Majoros W.H."/>
            <person name="Farzad M."/>
            <person name="Carlton J.M."/>
            <person name="Smith R.K. Jr."/>
            <person name="Garg J."/>
            <person name="Pearlman R.E."/>
            <person name="Karrer K.M."/>
            <person name="Sun L."/>
            <person name="Manning G."/>
            <person name="Elde N.C."/>
            <person name="Turkewitz A.P."/>
            <person name="Asai D.J."/>
            <person name="Wilkes D.E."/>
            <person name="Wang Y."/>
            <person name="Cai H."/>
            <person name="Collins K."/>
            <person name="Stewart B.A."/>
            <person name="Lee S.R."/>
            <person name="Wilamowska K."/>
            <person name="Weinberg Z."/>
            <person name="Ruzzo W.L."/>
            <person name="Wloga D."/>
            <person name="Gaertig J."/>
            <person name="Frankel J."/>
            <person name="Tsao C.-C."/>
            <person name="Gorovsky M.A."/>
            <person name="Keeling P.J."/>
            <person name="Waller R.F."/>
            <person name="Patron N.J."/>
            <person name="Cherry J.M."/>
            <person name="Stover N.A."/>
            <person name="Krieger C.J."/>
            <person name="del Toro C."/>
            <person name="Ryder H.F."/>
            <person name="Williamson S.C."/>
            <person name="Barbeau R.A."/>
            <person name="Hamilton E.P."/>
            <person name="Orias E."/>
        </authorList>
    </citation>
    <scope>NUCLEOTIDE SEQUENCE [LARGE SCALE GENOMIC DNA]</scope>
    <source>
        <strain evidence="3">SB210</strain>
    </source>
</reference>
<keyword evidence="1" id="KW-0472">Membrane</keyword>
<sequence length="400" mass="47129">MSLIIKLILSISIPIVIGVLFNLSVFYFVLYQNVYQWEEQQTKQLITNENQKLHNLVYGIKTTMEISFNTVEQDLISFHNFYLKMINNDVLVRKQFSYIPCSYRYFAFNNCTQNMYKEFSKNSNYVEGFFHRTTFDFEEFSDEKKQRFKKVWDSYIIAKSAIIARRNSLIAINDVFQGFDDSLLTTVPMLNINLTAFQPYQTCITNQTFVENFDPRCRGWYRSTIKQAGKYQVYQYKPYKDAFTNSITMSPSALILDEKTNAFLSIIAMDFNITKLTQNVIAISDELDESQITSGYSLLFHEDNNTIFHHKYWKSTDDIEYSWQDIEYNSTTIYSTQEKNSFVQQVSDAKIHALSFQYDIEKQINTDQFYISFSKNNLRYYSLIYPVNSLQQCCSALLST</sequence>
<feature type="transmembrane region" description="Helical" evidence="1">
    <location>
        <begin position="7"/>
        <end position="30"/>
    </location>
</feature>
<keyword evidence="1" id="KW-0812">Transmembrane</keyword>
<evidence type="ECO:0000313" key="2">
    <source>
        <dbReference type="EMBL" id="EWS71890.1"/>
    </source>
</evidence>
<dbReference type="RefSeq" id="XP_012655568.1">
    <property type="nucleotide sequence ID" value="XM_012800114.1"/>
</dbReference>